<dbReference type="InterPro" id="IPR002347">
    <property type="entry name" value="SDR_fam"/>
</dbReference>
<evidence type="ECO:0000313" key="6">
    <source>
        <dbReference type="Proteomes" id="UP001360560"/>
    </source>
</evidence>
<dbReference type="RefSeq" id="XP_064854188.1">
    <property type="nucleotide sequence ID" value="XM_064998116.1"/>
</dbReference>
<organism evidence="5 6">
    <name type="scientific">Saccharomycopsis crataegensis</name>
    <dbReference type="NCBI Taxonomy" id="43959"/>
    <lineage>
        <taxon>Eukaryota</taxon>
        <taxon>Fungi</taxon>
        <taxon>Dikarya</taxon>
        <taxon>Ascomycota</taxon>
        <taxon>Saccharomycotina</taxon>
        <taxon>Saccharomycetes</taxon>
        <taxon>Saccharomycopsidaceae</taxon>
        <taxon>Saccharomycopsis</taxon>
    </lineage>
</organism>
<dbReference type="PANTHER" id="PTHR43008:SF8">
    <property type="entry name" value="BENZIL REDUCTASE ((S)-BENZOIN FORMING) IRC24"/>
    <property type="match status" value="1"/>
</dbReference>
<dbReference type="PRINTS" id="PR00080">
    <property type="entry name" value="SDRFAMILY"/>
</dbReference>
<dbReference type="InterPro" id="IPR020904">
    <property type="entry name" value="Sc_DH/Rdtase_CS"/>
</dbReference>
<dbReference type="GeneID" id="90075167"/>
<gene>
    <name evidence="5" type="ORF">DASC09_045170</name>
</gene>
<evidence type="ECO:0000256" key="1">
    <source>
        <dbReference type="ARBA" id="ARBA00006484"/>
    </source>
</evidence>
<dbReference type="PANTHER" id="PTHR43008">
    <property type="entry name" value="BENZIL REDUCTASE"/>
    <property type="match status" value="1"/>
</dbReference>
<keyword evidence="3" id="KW-0560">Oxidoreductase</keyword>
<dbReference type="Proteomes" id="UP001360560">
    <property type="component" value="Unassembled WGS sequence"/>
</dbReference>
<dbReference type="EMBL" id="BTFZ01000011">
    <property type="protein sequence ID" value="GMM37192.1"/>
    <property type="molecule type" value="Genomic_DNA"/>
</dbReference>
<dbReference type="Pfam" id="PF00106">
    <property type="entry name" value="adh_short"/>
    <property type="match status" value="1"/>
</dbReference>
<proteinExistence type="inferred from homology"/>
<accession>A0AAV5QS14</accession>
<dbReference type="SUPFAM" id="SSF51735">
    <property type="entry name" value="NAD(P)-binding Rossmann-fold domains"/>
    <property type="match status" value="1"/>
</dbReference>
<evidence type="ECO:0000256" key="2">
    <source>
        <dbReference type="ARBA" id="ARBA00022857"/>
    </source>
</evidence>
<keyword evidence="2" id="KW-0521">NADP</keyword>
<evidence type="ECO:0000256" key="3">
    <source>
        <dbReference type="ARBA" id="ARBA00023002"/>
    </source>
</evidence>
<dbReference type="Gene3D" id="3.40.50.720">
    <property type="entry name" value="NAD(P)-binding Rossmann-like Domain"/>
    <property type="match status" value="1"/>
</dbReference>
<name>A0AAV5QS14_9ASCO</name>
<dbReference type="PRINTS" id="PR00081">
    <property type="entry name" value="GDHRDH"/>
</dbReference>
<comment type="caution">
    <text evidence="5">The sequence shown here is derived from an EMBL/GenBank/DDBJ whole genome shotgun (WGS) entry which is preliminary data.</text>
</comment>
<dbReference type="InterPro" id="IPR036291">
    <property type="entry name" value="NAD(P)-bd_dom_sf"/>
</dbReference>
<evidence type="ECO:0000256" key="4">
    <source>
        <dbReference type="RuleBase" id="RU000363"/>
    </source>
</evidence>
<dbReference type="PROSITE" id="PS00061">
    <property type="entry name" value="ADH_SHORT"/>
    <property type="match status" value="1"/>
</dbReference>
<protein>
    <submittedName>
        <fullName evidence="5">Sepiapterin reductase family protein</fullName>
    </submittedName>
</protein>
<sequence>MTVTIVTGASTGIGKSIANYILSSSSTSKVFLTARTEKPLADFVQEFGSARVGYFVGDISEKQTPSAIVSKTIEKFGAIDAIVANAGMLEPVESVQQVKIDNWKKLFDVNYFSVVDLVSQALPYLKQTNGSIILVSSGASTKSYYGWTAYGGSKAAINHFAICVASEVPEVRIVSVAPGVVDTSMQTSIREVYGKNMTPQSLQRFIDLKANNQLLDPHFVGKIYGNLALKGVSEELNGKYVRYNDKLLKSYTE</sequence>
<keyword evidence="6" id="KW-1185">Reference proteome</keyword>
<evidence type="ECO:0000313" key="5">
    <source>
        <dbReference type="EMBL" id="GMM37192.1"/>
    </source>
</evidence>
<comment type="similarity">
    <text evidence="1 4">Belongs to the short-chain dehydrogenases/reductases (SDR) family.</text>
</comment>
<dbReference type="GO" id="GO:0050664">
    <property type="term" value="F:oxidoreductase activity, acting on NAD(P)H, oxygen as acceptor"/>
    <property type="evidence" value="ECO:0007669"/>
    <property type="project" value="TreeGrafter"/>
</dbReference>
<dbReference type="AlphaFoldDB" id="A0AAV5QS14"/>
<reference evidence="5 6" key="1">
    <citation type="journal article" date="2023" name="Elife">
        <title>Identification of key yeast species and microbe-microbe interactions impacting larval growth of Drosophila in the wild.</title>
        <authorList>
            <person name="Mure A."/>
            <person name="Sugiura Y."/>
            <person name="Maeda R."/>
            <person name="Honda K."/>
            <person name="Sakurai N."/>
            <person name="Takahashi Y."/>
            <person name="Watada M."/>
            <person name="Katoh T."/>
            <person name="Gotoh A."/>
            <person name="Gotoh Y."/>
            <person name="Taniguchi I."/>
            <person name="Nakamura K."/>
            <person name="Hayashi T."/>
            <person name="Katayama T."/>
            <person name="Uemura T."/>
            <person name="Hattori Y."/>
        </authorList>
    </citation>
    <scope>NUCLEOTIDE SEQUENCE [LARGE SCALE GENOMIC DNA]</scope>
    <source>
        <strain evidence="5 6">SC-9</strain>
    </source>
</reference>
<dbReference type="FunFam" id="3.40.50.720:FF:000281">
    <property type="entry name" value="Uncharacterized oxidoreductase YIR035C"/>
    <property type="match status" value="1"/>
</dbReference>